<feature type="domain" description="DDE Tnp4" evidence="4">
    <location>
        <begin position="193"/>
        <end position="349"/>
    </location>
</feature>
<evidence type="ECO:0000259" key="4">
    <source>
        <dbReference type="Pfam" id="PF13359"/>
    </source>
</evidence>
<proteinExistence type="predicted"/>
<dbReference type="AlphaFoldDB" id="A0A9Q0N2X9"/>
<organism evidence="5 6">
    <name type="scientific">Pseudolycoriella hygida</name>
    <dbReference type="NCBI Taxonomy" id="35572"/>
    <lineage>
        <taxon>Eukaryota</taxon>
        <taxon>Metazoa</taxon>
        <taxon>Ecdysozoa</taxon>
        <taxon>Arthropoda</taxon>
        <taxon>Hexapoda</taxon>
        <taxon>Insecta</taxon>
        <taxon>Pterygota</taxon>
        <taxon>Neoptera</taxon>
        <taxon>Endopterygota</taxon>
        <taxon>Diptera</taxon>
        <taxon>Nematocera</taxon>
        <taxon>Sciaroidea</taxon>
        <taxon>Sciaridae</taxon>
        <taxon>Pseudolycoriella</taxon>
    </lineage>
</organism>
<keyword evidence="6" id="KW-1185">Reference proteome</keyword>
<reference evidence="5" key="1">
    <citation type="submission" date="2022-07" db="EMBL/GenBank/DDBJ databases">
        <authorList>
            <person name="Trinca V."/>
            <person name="Uliana J.V.C."/>
            <person name="Torres T.T."/>
            <person name="Ward R.J."/>
            <person name="Monesi N."/>
        </authorList>
    </citation>
    <scope>NUCLEOTIDE SEQUENCE</scope>
    <source>
        <strain evidence="5">HSMRA1968</strain>
        <tissue evidence="5">Whole embryos</tissue>
    </source>
</reference>
<sequence length="362" mass="41876">MQDGSSNPMPYDMGRCVPLVTQCCDDTENSFSSLDSKESTVYLEEYLDLEISSREESLGENSIFNIDIYPESENVENFPPCEVDVSTNSVISYEMLQVIEIPQENVQVNIEDVDAKWKELESLRNENERLKLAVKKLERQVDSQSMNHQNSHFDFEHIAHSDEKFMNEIPDKTRNLKSMPNVFKEFTDCRIILDCTEMFTDKPNRMDRQKEFYSSYKHHVTVKPLVGIAPNGVITYSSGLYLGSMSDKKIVQHCGIINKLHSGDLILADKGFVIRHILPNDVHLNVPPFLTSLQFTRQQVLETERIARARVHVERCMNRIKNFRLVRYIPAELFNLSTPIFQVCVALINFQYPIIREVADRL</sequence>
<gene>
    <name evidence="5" type="ORF">Bhyg_07575</name>
</gene>
<evidence type="ECO:0000256" key="2">
    <source>
        <dbReference type="ARBA" id="ARBA00022723"/>
    </source>
</evidence>
<dbReference type="Pfam" id="PF13359">
    <property type="entry name" value="DDE_Tnp_4"/>
    <property type="match status" value="1"/>
</dbReference>
<dbReference type="OrthoDB" id="7765071at2759"/>
<keyword evidence="3" id="KW-0175">Coiled coil</keyword>
<keyword evidence="2" id="KW-0479">Metal-binding</keyword>
<feature type="coiled-coil region" evidence="3">
    <location>
        <begin position="120"/>
        <end position="147"/>
    </location>
</feature>
<name>A0A9Q0N2X9_9DIPT</name>
<dbReference type="EMBL" id="WJQU01000002">
    <property type="protein sequence ID" value="KAJ6642622.1"/>
    <property type="molecule type" value="Genomic_DNA"/>
</dbReference>
<comment type="caution">
    <text evidence="5">The sequence shown here is derived from an EMBL/GenBank/DDBJ whole genome shotgun (WGS) entry which is preliminary data.</text>
</comment>
<dbReference type="PANTHER" id="PTHR23080:SF133">
    <property type="entry name" value="SI:CH211-262I1.5-RELATED"/>
    <property type="match status" value="1"/>
</dbReference>
<evidence type="ECO:0000256" key="1">
    <source>
        <dbReference type="ARBA" id="ARBA00001968"/>
    </source>
</evidence>
<protein>
    <recommendedName>
        <fullName evidence="4">DDE Tnp4 domain-containing protein</fullName>
    </recommendedName>
</protein>
<accession>A0A9Q0N2X9</accession>
<dbReference type="PANTHER" id="PTHR23080">
    <property type="entry name" value="THAP DOMAIN PROTEIN"/>
    <property type="match status" value="1"/>
</dbReference>
<comment type="cofactor">
    <cofactor evidence="1">
        <name>a divalent metal cation</name>
        <dbReference type="ChEBI" id="CHEBI:60240"/>
    </cofactor>
</comment>
<dbReference type="InterPro" id="IPR027806">
    <property type="entry name" value="HARBI1_dom"/>
</dbReference>
<dbReference type="Proteomes" id="UP001151699">
    <property type="component" value="Chromosome B"/>
</dbReference>
<evidence type="ECO:0000313" key="6">
    <source>
        <dbReference type="Proteomes" id="UP001151699"/>
    </source>
</evidence>
<evidence type="ECO:0000313" key="5">
    <source>
        <dbReference type="EMBL" id="KAJ6642622.1"/>
    </source>
</evidence>
<dbReference type="GO" id="GO:0046872">
    <property type="term" value="F:metal ion binding"/>
    <property type="evidence" value="ECO:0007669"/>
    <property type="project" value="UniProtKB-KW"/>
</dbReference>
<evidence type="ECO:0000256" key="3">
    <source>
        <dbReference type="SAM" id="Coils"/>
    </source>
</evidence>